<proteinExistence type="predicted"/>
<comment type="caution">
    <text evidence="3">The sequence shown here is derived from an EMBL/GenBank/DDBJ whole genome shotgun (WGS) entry which is preliminary data.</text>
</comment>
<feature type="transmembrane region" description="Helical" evidence="2">
    <location>
        <begin position="276"/>
        <end position="295"/>
    </location>
</feature>
<keyword evidence="2" id="KW-0812">Transmembrane</keyword>
<name>A0ABR4HXM1_9EURO</name>
<feature type="transmembrane region" description="Helical" evidence="2">
    <location>
        <begin position="130"/>
        <end position="150"/>
    </location>
</feature>
<gene>
    <name evidence="3" type="ORF">BDW59DRAFT_118582</name>
</gene>
<feature type="compositionally biased region" description="Polar residues" evidence="1">
    <location>
        <begin position="454"/>
        <end position="464"/>
    </location>
</feature>
<feature type="transmembrane region" description="Helical" evidence="2">
    <location>
        <begin position="315"/>
        <end position="336"/>
    </location>
</feature>
<keyword evidence="4" id="KW-1185">Reference proteome</keyword>
<evidence type="ECO:0000256" key="1">
    <source>
        <dbReference type="SAM" id="MobiDB-lite"/>
    </source>
</evidence>
<feature type="transmembrane region" description="Helical" evidence="2">
    <location>
        <begin position="66"/>
        <end position="86"/>
    </location>
</feature>
<feature type="region of interest" description="Disordered" evidence="1">
    <location>
        <begin position="362"/>
        <end position="391"/>
    </location>
</feature>
<reference evidence="3 4" key="1">
    <citation type="submission" date="2024-07" db="EMBL/GenBank/DDBJ databases">
        <title>Section-level genome sequencing and comparative genomics of Aspergillus sections Usti and Cavernicolus.</title>
        <authorList>
            <consortium name="Lawrence Berkeley National Laboratory"/>
            <person name="Nybo J.L."/>
            <person name="Vesth T.C."/>
            <person name="Theobald S."/>
            <person name="Frisvad J.C."/>
            <person name="Larsen T.O."/>
            <person name="Kjaerboelling I."/>
            <person name="Rothschild-Mancinelli K."/>
            <person name="Lyhne E.K."/>
            <person name="Kogle M.E."/>
            <person name="Barry K."/>
            <person name="Clum A."/>
            <person name="Na H."/>
            <person name="Ledsgaard L."/>
            <person name="Lin J."/>
            <person name="Lipzen A."/>
            <person name="Kuo A."/>
            <person name="Riley R."/>
            <person name="Mondo S."/>
            <person name="LaButti K."/>
            <person name="Haridas S."/>
            <person name="Pangalinan J."/>
            <person name="Salamov A.A."/>
            <person name="Simmons B.A."/>
            <person name="Magnuson J.K."/>
            <person name="Chen J."/>
            <person name="Drula E."/>
            <person name="Henrissat B."/>
            <person name="Wiebenga A."/>
            <person name="Lubbers R.J."/>
            <person name="Gomes A.C."/>
            <person name="Makela M.R."/>
            <person name="Stajich J."/>
            <person name="Grigoriev I.V."/>
            <person name="Mortensen U.H."/>
            <person name="De vries R.P."/>
            <person name="Baker S.E."/>
            <person name="Andersen M.R."/>
        </authorList>
    </citation>
    <scope>NUCLEOTIDE SEQUENCE [LARGE SCALE GENOMIC DNA]</scope>
    <source>
        <strain evidence="3 4">CBS 600.67</strain>
    </source>
</reference>
<accession>A0ABR4HXM1</accession>
<feature type="compositionally biased region" description="Low complexity" evidence="1">
    <location>
        <begin position="553"/>
        <end position="563"/>
    </location>
</feature>
<dbReference type="EMBL" id="JBFXLS010000072">
    <property type="protein sequence ID" value="KAL2820170.1"/>
    <property type="molecule type" value="Genomic_DNA"/>
</dbReference>
<evidence type="ECO:0000313" key="3">
    <source>
        <dbReference type="EMBL" id="KAL2820170.1"/>
    </source>
</evidence>
<sequence length="620" mass="66983">MPPLDISLLPVHIPRSIATSNATDLGLQVVCAWPVSGQYGPGTRILYYVLIAACIFAQKEEWLRNACLAGALLFPAIAALHGIVLASIHVDGAIDMDIYGAFQLCSIGILTAPLTVRLSNTYLTDPRRNIIFLWTGLLLAGLVSITVEFFRVKPSTCTHDDFQNPISSDVSMFPYSNITSTTCHIPCSVDRGPFSPIRVGPNDEIYVIPSPNKLTFGTAALFAAGCCVLAIVSLIYLSALILQEPWKTDTHDQPIEGTNGATVGNMLQINQLVRKLLRAVEVPVFAAAVLAILIVGERNFWSTPVDYGTEPIASIGQWAPIVGAGFAILGSLYLFLTGDDASPSRSASKCTCHQLSEPSMFGAVDEPETSTTTSPPPAPVRPTRHPTTDVGSRRKINARLMRFGNYLSIAAHDRLHDSGFKQGRALDFPELPGEELRSGTIHRIREVYNHPRDSNGNITLSRAGSTVGVDSQRDADGSSTASQTISPRSSRQSTRSRSPSPCSALVSRRPDDDRTALEMQNIPISSPVDPPIRQTRRRQTLEVPPHHGPIRRSLSISSVSSSSFTIPGSQASPVIIVSADGDGPPMSPLVDMHPVAATASPQRPRSESELPLRHERRFTS</sequence>
<feature type="transmembrane region" description="Helical" evidence="2">
    <location>
        <begin position="98"/>
        <end position="118"/>
    </location>
</feature>
<evidence type="ECO:0000256" key="2">
    <source>
        <dbReference type="SAM" id="Phobius"/>
    </source>
</evidence>
<dbReference type="Proteomes" id="UP001610335">
    <property type="component" value="Unassembled WGS sequence"/>
</dbReference>
<evidence type="ECO:0000313" key="4">
    <source>
        <dbReference type="Proteomes" id="UP001610335"/>
    </source>
</evidence>
<feature type="region of interest" description="Disordered" evidence="1">
    <location>
        <begin position="447"/>
        <end position="620"/>
    </location>
</feature>
<organism evidence="3 4">
    <name type="scientific">Aspergillus cavernicola</name>
    <dbReference type="NCBI Taxonomy" id="176166"/>
    <lineage>
        <taxon>Eukaryota</taxon>
        <taxon>Fungi</taxon>
        <taxon>Dikarya</taxon>
        <taxon>Ascomycota</taxon>
        <taxon>Pezizomycotina</taxon>
        <taxon>Eurotiomycetes</taxon>
        <taxon>Eurotiomycetidae</taxon>
        <taxon>Eurotiales</taxon>
        <taxon>Aspergillaceae</taxon>
        <taxon>Aspergillus</taxon>
        <taxon>Aspergillus subgen. Nidulantes</taxon>
    </lineage>
</organism>
<feature type="compositionally biased region" description="Low complexity" evidence="1">
    <location>
        <begin position="482"/>
        <end position="503"/>
    </location>
</feature>
<keyword evidence="2" id="KW-1133">Transmembrane helix</keyword>
<feature type="compositionally biased region" description="Basic and acidic residues" evidence="1">
    <location>
        <begin position="604"/>
        <end position="620"/>
    </location>
</feature>
<feature type="transmembrane region" description="Helical" evidence="2">
    <location>
        <begin position="219"/>
        <end position="242"/>
    </location>
</feature>
<protein>
    <submittedName>
        <fullName evidence="3">Uncharacterized protein</fullName>
    </submittedName>
</protein>
<keyword evidence="2" id="KW-0472">Membrane</keyword>